<feature type="repeat" description="TPR" evidence="1">
    <location>
        <begin position="161"/>
        <end position="194"/>
    </location>
</feature>
<feature type="repeat" description="TPR" evidence="1">
    <location>
        <begin position="59"/>
        <end position="92"/>
    </location>
</feature>
<keyword evidence="4" id="KW-1185">Reference proteome</keyword>
<feature type="repeat" description="TPR" evidence="1">
    <location>
        <begin position="229"/>
        <end position="262"/>
    </location>
</feature>
<gene>
    <name evidence="3" type="ORF">FHR20_003169</name>
</gene>
<dbReference type="PANTHER" id="PTHR44366:SF1">
    <property type="entry name" value="UDP-N-ACETYLGLUCOSAMINE--PEPTIDE N-ACETYLGLUCOSAMINYLTRANSFERASE 110 KDA SUBUNIT"/>
    <property type="match status" value="1"/>
</dbReference>
<name>A0A7X5V2K7_9SPHN</name>
<feature type="compositionally biased region" description="Polar residues" evidence="2">
    <location>
        <begin position="1"/>
        <end position="10"/>
    </location>
</feature>
<sequence length="617" mass="66577">MEQAPRQQGPASPPAEPNGLGAQALGEALQHAMGLARDGQAGAAETILLHVLDLAPENPDALQLLGMIARRAGRHEAAVALFRRSLAAAPDQPHVHNNLGNSLGDLGDSTGAAQAYRDALALAPAYDEARVNLAIALLAAGEPRSACETLAPLLRRDPRNARAWATLGQARRERGELDHAIAAFRTALALRPDHVATLLNLGVVLRLAGWPEEALPLLARAAEIDPANPDIAYVLGHCLQDLGRVDAAIVSYERAITLRPADRAAHESLNNLLWRQGRGAAWLASYRAALARFPGNEGLLCDLADRLLLAGDAAGAAALLAPHADRAGPELRCQFGRARWSLGEAQAALLEFDAALARDPGFAPAAREAARSHIILDRPAEALARLEPLLAADPFDQQALALQGLAWRFTGDPRDAWLNDAERLVSASRLAPPDGDAAGFNARLDAALTARHRDQQQPLGQTLRGGTQTSDDLFALPDPMIAAVRAMIEAQVRRWLAALPADAEHPFLRRNTGRFAFSGSWSVRLRRAGFHENHIHPQGWISACYYVALPQAVDYHRQGWLKFGESGLRLGERERIARMIRPEPGLLVLFPSYFYHGTVPFEDSGHRTTIAFDIVPA</sequence>
<dbReference type="InterPro" id="IPR012668">
    <property type="entry name" value="CHP02466"/>
</dbReference>
<dbReference type="GO" id="GO:0006493">
    <property type="term" value="P:protein O-linked glycosylation"/>
    <property type="evidence" value="ECO:0007669"/>
    <property type="project" value="InterPro"/>
</dbReference>
<comment type="caution">
    <text evidence="3">The sequence shown here is derived from an EMBL/GenBank/DDBJ whole genome shotgun (WGS) entry which is preliminary data.</text>
</comment>
<feature type="repeat" description="TPR" evidence="1">
    <location>
        <begin position="93"/>
        <end position="126"/>
    </location>
</feature>
<dbReference type="Pfam" id="PF13759">
    <property type="entry name" value="2OG-FeII_Oxy_5"/>
    <property type="match status" value="1"/>
</dbReference>
<evidence type="ECO:0000256" key="2">
    <source>
        <dbReference type="SAM" id="MobiDB-lite"/>
    </source>
</evidence>
<evidence type="ECO:0000256" key="1">
    <source>
        <dbReference type="PROSITE-ProRule" id="PRU00339"/>
    </source>
</evidence>
<dbReference type="AlphaFoldDB" id="A0A7X5V2K7"/>
<accession>A0A7X5V2K7</accession>
<dbReference type="GO" id="GO:0097363">
    <property type="term" value="F:protein O-acetylglucosaminyltransferase activity"/>
    <property type="evidence" value="ECO:0007669"/>
    <property type="project" value="TreeGrafter"/>
</dbReference>
<keyword evidence="1" id="KW-0802">TPR repeat</keyword>
<dbReference type="SUPFAM" id="SSF48452">
    <property type="entry name" value="TPR-like"/>
    <property type="match status" value="2"/>
</dbReference>
<dbReference type="SMART" id="SM00028">
    <property type="entry name" value="TPR"/>
    <property type="match status" value="7"/>
</dbReference>
<evidence type="ECO:0000313" key="3">
    <source>
        <dbReference type="EMBL" id="NIJ66196.1"/>
    </source>
</evidence>
<dbReference type="PANTHER" id="PTHR44366">
    <property type="entry name" value="UDP-N-ACETYLGLUCOSAMINE--PEPTIDE N-ACETYLGLUCOSAMINYLTRANSFERASE 110 KDA SUBUNIT"/>
    <property type="match status" value="1"/>
</dbReference>
<dbReference type="PROSITE" id="PS50005">
    <property type="entry name" value="TPR"/>
    <property type="match status" value="5"/>
</dbReference>
<dbReference type="Gene3D" id="2.60.120.620">
    <property type="entry name" value="q2cbj1_9rhob like domain"/>
    <property type="match status" value="1"/>
</dbReference>
<dbReference type="EMBL" id="JAASQV010000003">
    <property type="protein sequence ID" value="NIJ66196.1"/>
    <property type="molecule type" value="Genomic_DNA"/>
</dbReference>
<dbReference type="InterPro" id="IPR011990">
    <property type="entry name" value="TPR-like_helical_dom_sf"/>
</dbReference>
<protein>
    <submittedName>
        <fullName evidence="3">Tfp pilus assembly protein PilF</fullName>
    </submittedName>
</protein>
<dbReference type="InterPro" id="IPR019734">
    <property type="entry name" value="TPR_rpt"/>
</dbReference>
<feature type="region of interest" description="Disordered" evidence="2">
    <location>
        <begin position="1"/>
        <end position="21"/>
    </location>
</feature>
<feature type="repeat" description="TPR" evidence="1">
    <location>
        <begin position="195"/>
        <end position="228"/>
    </location>
</feature>
<dbReference type="Proteomes" id="UP000564677">
    <property type="component" value="Unassembled WGS sequence"/>
</dbReference>
<dbReference type="InterPro" id="IPR037919">
    <property type="entry name" value="OGT"/>
</dbReference>
<organism evidence="3 4">
    <name type="scientific">Sphingomonas leidyi</name>
    <dbReference type="NCBI Taxonomy" id="68569"/>
    <lineage>
        <taxon>Bacteria</taxon>
        <taxon>Pseudomonadati</taxon>
        <taxon>Pseudomonadota</taxon>
        <taxon>Alphaproteobacteria</taxon>
        <taxon>Sphingomonadales</taxon>
        <taxon>Sphingomonadaceae</taxon>
        <taxon>Sphingomonas</taxon>
    </lineage>
</organism>
<dbReference type="PROSITE" id="PS50293">
    <property type="entry name" value="TPR_REGION"/>
    <property type="match status" value="1"/>
</dbReference>
<dbReference type="Pfam" id="PF14559">
    <property type="entry name" value="TPR_19"/>
    <property type="match status" value="3"/>
</dbReference>
<reference evidence="3 4" key="1">
    <citation type="submission" date="2020-03" db="EMBL/GenBank/DDBJ databases">
        <title>Genomic Encyclopedia of Type Strains, Phase IV (KMG-IV): sequencing the most valuable type-strain genomes for metagenomic binning, comparative biology and taxonomic classification.</title>
        <authorList>
            <person name="Goeker M."/>
        </authorList>
    </citation>
    <scope>NUCLEOTIDE SEQUENCE [LARGE SCALE GENOMIC DNA]</scope>
    <source>
        <strain evidence="3 4">DSM 4733</strain>
    </source>
</reference>
<evidence type="ECO:0000313" key="4">
    <source>
        <dbReference type="Proteomes" id="UP000564677"/>
    </source>
</evidence>
<proteinExistence type="predicted"/>
<dbReference type="Gene3D" id="1.25.40.10">
    <property type="entry name" value="Tetratricopeptide repeat domain"/>
    <property type="match status" value="3"/>
</dbReference>